<comment type="caution">
    <text evidence="2">The sequence shown here is derived from an EMBL/GenBank/DDBJ whole genome shotgun (WGS) entry which is preliminary data.</text>
</comment>
<protein>
    <submittedName>
        <fullName evidence="2">Uncharacterized protein</fullName>
    </submittedName>
</protein>
<reference evidence="3" key="1">
    <citation type="journal article" date="2019" name="Int. J. Syst. Evol. Microbiol.">
        <title>The Global Catalogue of Microorganisms (GCM) 10K type strain sequencing project: providing services to taxonomists for standard genome sequencing and annotation.</title>
        <authorList>
            <consortium name="The Broad Institute Genomics Platform"/>
            <consortium name="The Broad Institute Genome Sequencing Center for Infectious Disease"/>
            <person name="Wu L."/>
            <person name="Ma J."/>
        </authorList>
    </citation>
    <scope>NUCLEOTIDE SEQUENCE [LARGE SCALE GENOMIC DNA]</scope>
    <source>
        <strain evidence="3">KACC 11904</strain>
    </source>
</reference>
<evidence type="ECO:0000313" key="2">
    <source>
        <dbReference type="EMBL" id="MFC5448058.1"/>
    </source>
</evidence>
<evidence type="ECO:0000313" key="3">
    <source>
        <dbReference type="Proteomes" id="UP001596044"/>
    </source>
</evidence>
<evidence type="ECO:0000256" key="1">
    <source>
        <dbReference type="SAM" id="MobiDB-lite"/>
    </source>
</evidence>
<accession>A0ABW0K5E5</accession>
<feature type="compositionally biased region" description="Basic residues" evidence="1">
    <location>
        <begin position="79"/>
        <end position="91"/>
    </location>
</feature>
<organism evidence="2 3">
    <name type="scientific">Paenibacillus aestuarii</name>
    <dbReference type="NCBI Taxonomy" id="516965"/>
    <lineage>
        <taxon>Bacteria</taxon>
        <taxon>Bacillati</taxon>
        <taxon>Bacillota</taxon>
        <taxon>Bacilli</taxon>
        <taxon>Bacillales</taxon>
        <taxon>Paenibacillaceae</taxon>
        <taxon>Paenibacillus</taxon>
    </lineage>
</organism>
<proteinExistence type="predicted"/>
<feature type="region of interest" description="Disordered" evidence="1">
    <location>
        <begin position="72"/>
        <end position="91"/>
    </location>
</feature>
<dbReference type="RefSeq" id="WP_270881256.1">
    <property type="nucleotide sequence ID" value="NZ_JAQFVF010000048.1"/>
</dbReference>
<dbReference type="EMBL" id="JBHSMJ010000009">
    <property type="protein sequence ID" value="MFC5448058.1"/>
    <property type="molecule type" value="Genomic_DNA"/>
</dbReference>
<sequence length="91" mass="10446">MTVGALLTSLTTAWLNRSSKKRERLMLRSQHGIGLPLGDPESLSAGRRARLQRDDVALHRRALTLAYLQRDMPPYMPSPHKRPQRIFTQKK</sequence>
<dbReference type="Proteomes" id="UP001596044">
    <property type="component" value="Unassembled WGS sequence"/>
</dbReference>
<gene>
    <name evidence="2" type="ORF">ACFPOG_07285</name>
</gene>
<name>A0ABW0K5E5_9BACL</name>
<keyword evidence="3" id="KW-1185">Reference proteome</keyword>